<dbReference type="HOGENOM" id="CLU_1822326_0_0_10"/>
<evidence type="ECO:0000313" key="1">
    <source>
        <dbReference type="EMBL" id="AEL26902.1"/>
    </source>
</evidence>
<name>G0J711_CYCMS</name>
<protein>
    <submittedName>
        <fullName evidence="1">Uncharacterized protein</fullName>
    </submittedName>
</protein>
<dbReference type="AlphaFoldDB" id="G0J711"/>
<dbReference type="OrthoDB" id="826810at2"/>
<organism evidence="1 2">
    <name type="scientific">Cyclobacterium marinum (strain ATCC 25205 / DSM 745 / LMG 13164 / NCIMB 1802)</name>
    <name type="common">Flectobacillus marinus</name>
    <dbReference type="NCBI Taxonomy" id="880070"/>
    <lineage>
        <taxon>Bacteria</taxon>
        <taxon>Pseudomonadati</taxon>
        <taxon>Bacteroidota</taxon>
        <taxon>Cytophagia</taxon>
        <taxon>Cytophagales</taxon>
        <taxon>Cyclobacteriaceae</taxon>
        <taxon>Cyclobacterium</taxon>
    </lineage>
</organism>
<reference evidence="2" key="1">
    <citation type="submission" date="2011-07" db="EMBL/GenBank/DDBJ databases">
        <title>The complete genome of Cyclobacterium marinum DSM 745.</title>
        <authorList>
            <person name="Lucas S."/>
            <person name="Han J."/>
            <person name="Lapidus A."/>
            <person name="Bruce D."/>
            <person name="Goodwin L."/>
            <person name="Pitluck S."/>
            <person name="Peters L."/>
            <person name="Kyrpides N."/>
            <person name="Mavromatis K."/>
            <person name="Ivanova N."/>
            <person name="Ovchinnikova G."/>
            <person name="Chertkov O."/>
            <person name="Detter J.C."/>
            <person name="Tapia R."/>
            <person name="Han C."/>
            <person name="Land M."/>
            <person name="Hauser L."/>
            <person name="Markowitz V."/>
            <person name="Cheng J.-F."/>
            <person name="Hugenholtz P."/>
            <person name="Woyke T."/>
            <person name="Wu D."/>
            <person name="Tindall B."/>
            <person name="Schuetze A."/>
            <person name="Brambilla E."/>
            <person name="Klenk H.-P."/>
            <person name="Eisen J.A."/>
        </authorList>
    </citation>
    <scope>NUCLEOTIDE SEQUENCE [LARGE SCALE GENOMIC DNA]</scope>
    <source>
        <strain evidence="2">ATCC 25205 / DSM 745 / LMG 13164 / NCIMB 1802</strain>
    </source>
</reference>
<proteinExistence type="predicted"/>
<gene>
    <name evidence="1" type="ordered locus">Cycma_3174</name>
</gene>
<evidence type="ECO:0000313" key="2">
    <source>
        <dbReference type="Proteomes" id="UP000001635"/>
    </source>
</evidence>
<dbReference type="Proteomes" id="UP000001635">
    <property type="component" value="Chromosome"/>
</dbReference>
<sequence>MKKVFLFFLASMIGFLSFGKERNDKTFLIIFDKTELAHHQASLGLMELNISSTFETKLYTGNSETALIVTVPFTDWTVCDMGRSIVKVSDNKELPLEQIAFRIIDMDASQKNFKSLLSETKENQEEVNSPLIKLDL</sequence>
<dbReference type="EMBL" id="CP002955">
    <property type="protein sequence ID" value="AEL26902.1"/>
    <property type="molecule type" value="Genomic_DNA"/>
</dbReference>
<dbReference type="STRING" id="880070.Cycma_3174"/>
<dbReference type="RefSeq" id="WP_014021192.1">
    <property type="nucleotide sequence ID" value="NC_015914.1"/>
</dbReference>
<accession>G0J711</accession>
<dbReference type="KEGG" id="cmr:Cycma_3174"/>
<keyword evidence="2" id="KW-1185">Reference proteome</keyword>